<keyword evidence="5" id="KW-0732">Signal</keyword>
<name>A0ABW6HV85_9FLAO</name>
<keyword evidence="3" id="KW-0808">Transferase</keyword>
<comment type="subcellular location">
    <subcellularLocation>
        <location evidence="1">Cell membrane</location>
        <topology evidence="1">Single-pass membrane protein</topology>
    </subcellularLocation>
</comment>
<evidence type="ECO:0000256" key="10">
    <source>
        <dbReference type="ARBA" id="ARBA00023603"/>
    </source>
</evidence>
<comment type="function">
    <text evidence="12">Catalyzes the acylation of glycosyl-4,4'-diaponeurosporenoate, i.e. the esterification of glucose at the C6'' position with the carboxyl group of the C(15) fatty acid 12-methyltetradecanoic acid, to yield staphyloxanthin. This is the last step in the biosynthesis of this orange pigment, present in most staphylococci strains.</text>
</comment>
<comment type="pathway">
    <text evidence="9">Carotenoid biosynthesis; staphyloxanthin biosynthesis; staphyloxanthin from farnesyl diphosphate: step 5/5.</text>
</comment>
<dbReference type="Pfam" id="PF18927">
    <property type="entry name" value="CrtO"/>
    <property type="match status" value="1"/>
</dbReference>
<keyword evidence="15" id="KW-1185">Reference proteome</keyword>
<keyword evidence="8" id="KW-0012">Acyltransferase</keyword>
<comment type="caution">
    <text evidence="14">The sequence shown here is derived from an EMBL/GenBank/DDBJ whole genome shotgun (WGS) entry which is preliminary data.</text>
</comment>
<feature type="transmembrane region" description="Helical" evidence="13">
    <location>
        <begin position="118"/>
        <end position="134"/>
    </location>
</feature>
<dbReference type="InterPro" id="IPR044021">
    <property type="entry name" value="CrtO"/>
</dbReference>
<keyword evidence="2" id="KW-1003">Cell membrane</keyword>
<keyword evidence="4 13" id="KW-0812">Transmembrane</keyword>
<evidence type="ECO:0000256" key="1">
    <source>
        <dbReference type="ARBA" id="ARBA00004162"/>
    </source>
</evidence>
<evidence type="ECO:0000313" key="14">
    <source>
        <dbReference type="EMBL" id="MFE3867922.1"/>
    </source>
</evidence>
<evidence type="ECO:0000256" key="4">
    <source>
        <dbReference type="ARBA" id="ARBA00022692"/>
    </source>
</evidence>
<dbReference type="RefSeq" id="WP_379854580.1">
    <property type="nucleotide sequence ID" value="NZ_JBHZPZ010000007.1"/>
</dbReference>
<feature type="transmembrane region" description="Helical" evidence="13">
    <location>
        <begin position="92"/>
        <end position="112"/>
    </location>
</feature>
<evidence type="ECO:0000256" key="6">
    <source>
        <dbReference type="ARBA" id="ARBA00022989"/>
    </source>
</evidence>
<evidence type="ECO:0000256" key="8">
    <source>
        <dbReference type="ARBA" id="ARBA00023315"/>
    </source>
</evidence>
<organism evidence="14 15">
    <name type="scientific">Flavobacterium xylosi</name>
    <dbReference type="NCBI Taxonomy" id="3230415"/>
    <lineage>
        <taxon>Bacteria</taxon>
        <taxon>Pseudomonadati</taxon>
        <taxon>Bacteroidota</taxon>
        <taxon>Flavobacteriia</taxon>
        <taxon>Flavobacteriales</taxon>
        <taxon>Flavobacteriaceae</taxon>
        <taxon>Flavobacterium</taxon>
    </lineage>
</organism>
<protein>
    <recommendedName>
        <fullName evidence="11">Glycosyl-4,4'-diaponeurosporenoate acyltransferase</fullName>
    </recommendedName>
</protein>
<evidence type="ECO:0000256" key="7">
    <source>
        <dbReference type="ARBA" id="ARBA00023136"/>
    </source>
</evidence>
<proteinExistence type="inferred from homology"/>
<keyword evidence="7 13" id="KW-0472">Membrane</keyword>
<sequence length="149" mass="17475">MQGFLFAFEINLILMTCVFLFTQTLKPEFNSTYYNAKKWEKKGKIYEYLGVNIFRKLLVLIGWEKLNKKTNPVTKSLDALIHLEYGTKQSEFGHLLIFLIVLIFNIVVAVKFGITESLWLLILNVVLNVYPIILQRYNRPRLKKTINIS</sequence>
<dbReference type="Proteomes" id="UP001600109">
    <property type="component" value="Unassembled WGS sequence"/>
</dbReference>
<keyword evidence="6 13" id="KW-1133">Transmembrane helix</keyword>
<feature type="transmembrane region" description="Helical" evidence="13">
    <location>
        <begin position="5"/>
        <end position="25"/>
    </location>
</feature>
<evidence type="ECO:0000256" key="9">
    <source>
        <dbReference type="ARBA" id="ARBA00023588"/>
    </source>
</evidence>
<evidence type="ECO:0000256" key="11">
    <source>
        <dbReference type="ARBA" id="ARBA00023667"/>
    </source>
</evidence>
<reference evidence="14 15" key="1">
    <citation type="submission" date="2024-06" db="EMBL/GenBank/DDBJ databases">
        <title>Flavobacterium spp. isolated from glacier.</title>
        <authorList>
            <person name="Han D."/>
        </authorList>
    </citation>
    <scope>NUCLEOTIDE SEQUENCE [LARGE SCALE GENOMIC DNA]</scope>
    <source>
        <strain evidence="14 15">LS2P90</strain>
    </source>
</reference>
<evidence type="ECO:0000256" key="2">
    <source>
        <dbReference type="ARBA" id="ARBA00022475"/>
    </source>
</evidence>
<gene>
    <name evidence="14" type="ORF">ACFX5E_07530</name>
</gene>
<evidence type="ECO:0000256" key="3">
    <source>
        <dbReference type="ARBA" id="ARBA00022679"/>
    </source>
</evidence>
<dbReference type="EMBL" id="JBHZPZ010000007">
    <property type="protein sequence ID" value="MFE3867922.1"/>
    <property type="molecule type" value="Genomic_DNA"/>
</dbReference>
<accession>A0ABW6HV85</accession>
<evidence type="ECO:0000256" key="12">
    <source>
        <dbReference type="ARBA" id="ARBA00025324"/>
    </source>
</evidence>
<comment type="similarity">
    <text evidence="10">Belongs to the acyltransferase CrtO family.</text>
</comment>
<evidence type="ECO:0000256" key="13">
    <source>
        <dbReference type="SAM" id="Phobius"/>
    </source>
</evidence>
<evidence type="ECO:0000256" key="5">
    <source>
        <dbReference type="ARBA" id="ARBA00022729"/>
    </source>
</evidence>
<evidence type="ECO:0000313" key="15">
    <source>
        <dbReference type="Proteomes" id="UP001600109"/>
    </source>
</evidence>